<dbReference type="InterPro" id="IPR046733">
    <property type="entry name" value="DUF6625"/>
</dbReference>
<evidence type="ECO:0000313" key="1">
    <source>
        <dbReference type="EMBL" id="REH00098.1"/>
    </source>
</evidence>
<gene>
    <name evidence="1" type="ORF">C8P67_10366</name>
</gene>
<dbReference type="Pfam" id="PF20330">
    <property type="entry name" value="DUF6625"/>
    <property type="match status" value="1"/>
</dbReference>
<name>A0A3E0EPE0_9FLAO</name>
<organism evidence="1 2">
    <name type="scientific">Flavobacterium aquicola</name>
    <dbReference type="NCBI Taxonomy" id="1682742"/>
    <lineage>
        <taxon>Bacteria</taxon>
        <taxon>Pseudomonadati</taxon>
        <taxon>Bacteroidota</taxon>
        <taxon>Flavobacteriia</taxon>
        <taxon>Flavobacteriales</taxon>
        <taxon>Flavobacteriaceae</taxon>
        <taxon>Flavobacterium</taxon>
    </lineage>
</organism>
<dbReference type="OrthoDB" id="1910631at2"/>
<reference evidence="1 2" key="1">
    <citation type="submission" date="2018-08" db="EMBL/GenBank/DDBJ databases">
        <title>Genomic Encyclopedia of Archaeal and Bacterial Type Strains, Phase II (KMG-II): from individual species to whole genera.</title>
        <authorList>
            <person name="Goeker M."/>
        </authorList>
    </citation>
    <scope>NUCLEOTIDE SEQUENCE [LARGE SCALE GENOMIC DNA]</scope>
    <source>
        <strain evidence="1 2">DSM 100880</strain>
    </source>
</reference>
<sequence>MNVLEKNTEGLSSLAIITFWYGKYPWYMPYFIHTCKFNPTVDFIIITDNTAIIPDKPENVKVVYKTLEEFKERASVKLGFTVAIETPYKLCDFKPAYGFIFPEIIQKYDFWGHGDIDMAYGNIRNFMTAKILNEYDIISSRNDITTGTFLLYRNNIKMNTLFMQSRDYKQVYTDPEHYCFDECNFLFTELDRGDSILDYPNNVQSMTYLAVKGDKEGHFRAFFDYIIVQGMSNNIRWDNGIIIYDDRFECMFYDLIKYKVKCKNKTVTYPIPEVFYFNKNGINKNSFWKLLSLKIKAKISKNDNKISA</sequence>
<dbReference type="AlphaFoldDB" id="A0A3E0EPE0"/>
<comment type="caution">
    <text evidence="1">The sequence shown here is derived from an EMBL/GenBank/DDBJ whole genome shotgun (WGS) entry which is preliminary data.</text>
</comment>
<proteinExistence type="predicted"/>
<evidence type="ECO:0000313" key="2">
    <source>
        <dbReference type="Proteomes" id="UP000257136"/>
    </source>
</evidence>
<dbReference type="EMBL" id="QUNI01000003">
    <property type="protein sequence ID" value="REH00098.1"/>
    <property type="molecule type" value="Genomic_DNA"/>
</dbReference>
<accession>A0A3E0EPE0</accession>
<dbReference type="RefSeq" id="WP_115811171.1">
    <property type="nucleotide sequence ID" value="NZ_QUNI01000003.1"/>
</dbReference>
<keyword evidence="2" id="KW-1185">Reference proteome</keyword>
<dbReference type="Proteomes" id="UP000257136">
    <property type="component" value="Unassembled WGS sequence"/>
</dbReference>
<protein>
    <submittedName>
        <fullName evidence="1">Uncharacterized protein</fullName>
    </submittedName>
</protein>